<accession>A0ABV7HN20</accession>
<dbReference type="RefSeq" id="WP_382415878.1">
    <property type="nucleotide sequence ID" value="NZ_AP031500.1"/>
</dbReference>
<sequence length="368" mass="39146">MAQGTVTTNNLNLAQGETPAVEKKALFVGVGTAGTGTVFAVNTQTDLAEVLGDGSEIYKHVLAAQQNGGENWQAVVAPVAEGYNAEAVVNTALETYSVELVCICTPVTSAASVTAMHTFAEVLRSTKARRVIILLATAGVDAATETWADYVVAQEALQDGVAGYRVALVPSLHGNDLGVLAGRLCNAAVGVADSPMRVATGPVLGLGATPVDTDGDALSAATLAALDAVRLSCIQHYTDYPGTYWGDCNLLDAPGGDYQVIEHLRVVDKAARRIRVRQINRIANRQLNSTASSIENNRQYFMAPLREMARGQVFAGQQFPGDIHPPADDHVQIDWPTNTKCVVYFKVRPYNSPKTIEANILLDLSQPQ</sequence>
<name>A0ABV7HN20_9GAMM</name>
<dbReference type="Pfam" id="PF10758">
    <property type="entry name" value="DUF2586"/>
    <property type="match status" value="1"/>
</dbReference>
<reference evidence="2" key="1">
    <citation type="journal article" date="2019" name="Int. J. Syst. Evol. Microbiol.">
        <title>The Global Catalogue of Microorganisms (GCM) 10K type strain sequencing project: providing services to taxonomists for standard genome sequencing and annotation.</title>
        <authorList>
            <consortium name="The Broad Institute Genomics Platform"/>
            <consortium name="The Broad Institute Genome Sequencing Center for Infectious Disease"/>
            <person name="Wu L."/>
            <person name="Ma J."/>
        </authorList>
    </citation>
    <scope>NUCLEOTIDE SEQUENCE [LARGE SCALE GENOMIC DNA]</scope>
    <source>
        <strain evidence="2">KCTC 52141</strain>
    </source>
</reference>
<dbReference type="EMBL" id="JBHRTL010000006">
    <property type="protein sequence ID" value="MFC3155264.1"/>
    <property type="molecule type" value="Genomic_DNA"/>
</dbReference>
<comment type="caution">
    <text evidence="1">The sequence shown here is derived from an EMBL/GenBank/DDBJ whole genome shotgun (WGS) entry which is preliminary data.</text>
</comment>
<organism evidence="1 2">
    <name type="scientific">Gilvimarinus japonicus</name>
    <dbReference type="NCBI Taxonomy" id="1796469"/>
    <lineage>
        <taxon>Bacteria</taxon>
        <taxon>Pseudomonadati</taxon>
        <taxon>Pseudomonadota</taxon>
        <taxon>Gammaproteobacteria</taxon>
        <taxon>Cellvibrionales</taxon>
        <taxon>Cellvibrionaceae</taxon>
        <taxon>Gilvimarinus</taxon>
    </lineage>
</organism>
<keyword evidence="2" id="KW-1185">Reference proteome</keyword>
<evidence type="ECO:0000313" key="1">
    <source>
        <dbReference type="EMBL" id="MFC3155264.1"/>
    </source>
</evidence>
<proteinExistence type="predicted"/>
<dbReference type="Proteomes" id="UP001595548">
    <property type="component" value="Unassembled WGS sequence"/>
</dbReference>
<gene>
    <name evidence="1" type="ORF">ACFOEB_08630</name>
</gene>
<protein>
    <submittedName>
        <fullName evidence="1">DUF2586 domain-containing protein</fullName>
    </submittedName>
</protein>
<dbReference type="InterPro" id="IPR019694">
    <property type="entry name" value="Phage_HP1_Orf23"/>
</dbReference>
<evidence type="ECO:0000313" key="2">
    <source>
        <dbReference type="Proteomes" id="UP001595548"/>
    </source>
</evidence>